<feature type="non-terminal residue" evidence="1">
    <location>
        <position position="54"/>
    </location>
</feature>
<dbReference type="AlphaFoldDB" id="A0A0F8VXD0"/>
<organism evidence="1">
    <name type="scientific">marine sediment metagenome</name>
    <dbReference type="NCBI Taxonomy" id="412755"/>
    <lineage>
        <taxon>unclassified sequences</taxon>
        <taxon>metagenomes</taxon>
        <taxon>ecological metagenomes</taxon>
    </lineage>
</organism>
<gene>
    <name evidence="1" type="ORF">LCGC14_3139120</name>
</gene>
<reference evidence="1" key="1">
    <citation type="journal article" date="2015" name="Nature">
        <title>Complex archaea that bridge the gap between prokaryotes and eukaryotes.</title>
        <authorList>
            <person name="Spang A."/>
            <person name="Saw J.H."/>
            <person name="Jorgensen S.L."/>
            <person name="Zaremba-Niedzwiedzka K."/>
            <person name="Martijn J."/>
            <person name="Lind A.E."/>
            <person name="van Eijk R."/>
            <person name="Schleper C."/>
            <person name="Guy L."/>
            <person name="Ettema T.J."/>
        </authorList>
    </citation>
    <scope>NUCLEOTIDE SEQUENCE</scope>
</reference>
<evidence type="ECO:0000313" key="1">
    <source>
        <dbReference type="EMBL" id="KKK49038.1"/>
    </source>
</evidence>
<comment type="caution">
    <text evidence="1">The sequence shown here is derived from an EMBL/GenBank/DDBJ whole genome shotgun (WGS) entry which is preliminary data.</text>
</comment>
<accession>A0A0F8VXD0</accession>
<protein>
    <submittedName>
        <fullName evidence="1">Uncharacterized protein</fullName>
    </submittedName>
</protein>
<sequence>MVEMTIPVTPIRVKLWASSRRERTMHQAAGILLRWLQRHARRRGLIVNKPSMVA</sequence>
<dbReference type="EMBL" id="LAZR01068760">
    <property type="protein sequence ID" value="KKK49038.1"/>
    <property type="molecule type" value="Genomic_DNA"/>
</dbReference>
<name>A0A0F8VXD0_9ZZZZ</name>
<proteinExistence type="predicted"/>